<comment type="cofactor">
    <cofactor evidence="1">
        <name>a divalent metal cation</name>
        <dbReference type="ChEBI" id="CHEBI:60240"/>
    </cofactor>
</comment>
<feature type="signal peptide" evidence="7">
    <location>
        <begin position="1"/>
        <end position="24"/>
    </location>
</feature>
<dbReference type="KEGG" id="atw:C0099_01195"/>
<dbReference type="InterPro" id="IPR012310">
    <property type="entry name" value="DNA_ligase_ATP-dep_cent"/>
</dbReference>
<keyword evidence="5" id="KW-0234">DNA repair</keyword>
<evidence type="ECO:0000259" key="8">
    <source>
        <dbReference type="Pfam" id="PF01068"/>
    </source>
</evidence>
<dbReference type="Gene3D" id="3.30.470.30">
    <property type="entry name" value="DNA ligase/mRNA capping enzyme"/>
    <property type="match status" value="1"/>
</dbReference>
<dbReference type="CDD" id="cd08041">
    <property type="entry name" value="OBF_kDNA_ligase_like"/>
    <property type="match status" value="1"/>
</dbReference>
<evidence type="ECO:0000256" key="6">
    <source>
        <dbReference type="ARBA" id="ARBA00034003"/>
    </source>
</evidence>
<dbReference type="PANTHER" id="PTHR47810">
    <property type="entry name" value="DNA LIGASE"/>
    <property type="match status" value="1"/>
</dbReference>
<dbReference type="SUPFAM" id="SSF50249">
    <property type="entry name" value="Nucleic acid-binding proteins"/>
    <property type="match status" value="1"/>
</dbReference>
<dbReference type="Pfam" id="PF14743">
    <property type="entry name" value="DNA_ligase_OB_2"/>
    <property type="match status" value="1"/>
</dbReference>
<evidence type="ECO:0000256" key="4">
    <source>
        <dbReference type="ARBA" id="ARBA00022763"/>
    </source>
</evidence>
<dbReference type="AlphaFoldDB" id="A0A2I6S328"/>
<evidence type="ECO:0000313" key="10">
    <source>
        <dbReference type="EMBL" id="AUN93670.1"/>
    </source>
</evidence>
<evidence type="ECO:0000256" key="7">
    <source>
        <dbReference type="SAM" id="SignalP"/>
    </source>
</evidence>
<dbReference type="InterPro" id="IPR029319">
    <property type="entry name" value="DNA_ligase_OB"/>
</dbReference>
<dbReference type="NCBIfam" id="NF006592">
    <property type="entry name" value="PRK09125.1"/>
    <property type="match status" value="1"/>
</dbReference>
<dbReference type="OrthoDB" id="9782700at2"/>
<protein>
    <submittedName>
        <fullName evidence="10">DNA ligase</fullName>
    </submittedName>
</protein>
<dbReference type="CDD" id="cd07896">
    <property type="entry name" value="Adenylation_kDNA_ligase_like"/>
    <property type="match status" value="1"/>
</dbReference>
<name>A0A2I6S328_9RHOO</name>
<dbReference type="EMBL" id="CP025682">
    <property type="protein sequence ID" value="AUN93670.1"/>
    <property type="molecule type" value="Genomic_DNA"/>
</dbReference>
<dbReference type="Gene3D" id="2.40.50.140">
    <property type="entry name" value="Nucleic acid-binding proteins"/>
    <property type="match status" value="1"/>
</dbReference>
<reference evidence="10 11" key="1">
    <citation type="submission" date="2018-01" db="EMBL/GenBank/DDBJ databases">
        <authorList>
            <person name="Fu G.-Y."/>
        </authorList>
    </citation>
    <scope>NUCLEOTIDE SEQUENCE [LARGE SCALE GENOMIC DNA]</scope>
    <source>
        <strain evidence="10 11">SY39</strain>
    </source>
</reference>
<proteinExistence type="predicted"/>
<dbReference type="GO" id="GO:0005524">
    <property type="term" value="F:ATP binding"/>
    <property type="evidence" value="ECO:0007669"/>
    <property type="project" value="InterPro"/>
</dbReference>
<evidence type="ECO:0000313" key="11">
    <source>
        <dbReference type="Proteomes" id="UP000242205"/>
    </source>
</evidence>
<dbReference type="InterPro" id="IPR012340">
    <property type="entry name" value="NA-bd_OB-fold"/>
</dbReference>
<evidence type="ECO:0000256" key="5">
    <source>
        <dbReference type="ARBA" id="ARBA00023204"/>
    </source>
</evidence>
<evidence type="ECO:0000256" key="1">
    <source>
        <dbReference type="ARBA" id="ARBA00001968"/>
    </source>
</evidence>
<keyword evidence="4" id="KW-0227">DNA damage</keyword>
<keyword evidence="2 10" id="KW-0436">Ligase</keyword>
<feature type="domain" description="ATP-dependent DNA ligase family profile" evidence="8">
    <location>
        <begin position="42"/>
        <end position="199"/>
    </location>
</feature>
<dbReference type="InterPro" id="IPR050326">
    <property type="entry name" value="NAD_dep_DNA_ligaseB"/>
</dbReference>
<dbReference type="GO" id="GO:0006281">
    <property type="term" value="P:DNA repair"/>
    <property type="evidence" value="ECO:0007669"/>
    <property type="project" value="UniProtKB-KW"/>
</dbReference>
<sequence length="283" mass="31772">MKPRRLLRAAVLVWLAITTATALADASLQPMLAGRYHDGIDPSHYWVSEKYDGVRARWDGHALTLRGGGTIAAPDWFTAALPPEETLDGELWLGRRTFDRLSGLVRRHAPEDPAWRDVRYMVFDLPGTPGTFTTRVGRMRQIAATANVPWLQAAPQRRVANRDELQQWFDEVVIAGGEGLMLHHAEAHWTPGRNSALLKRTPQLDDEARVIAHLPGKGRLQGMTGSLLVETPDGRRFRLGSGLTDAQRRDPPAVGRLVTYRYRELTPNGMPRFPVFLRVRDLP</sequence>
<organism evidence="10 11">
    <name type="scientific">Pseudazoarcus pumilus</name>
    <dbReference type="NCBI Taxonomy" id="2067960"/>
    <lineage>
        <taxon>Bacteria</taxon>
        <taxon>Pseudomonadati</taxon>
        <taxon>Pseudomonadota</taxon>
        <taxon>Betaproteobacteria</taxon>
        <taxon>Rhodocyclales</taxon>
        <taxon>Zoogloeaceae</taxon>
        <taxon>Pseudazoarcus</taxon>
    </lineage>
</organism>
<dbReference type="PANTHER" id="PTHR47810:SF1">
    <property type="entry name" value="DNA LIGASE B"/>
    <property type="match status" value="1"/>
</dbReference>
<evidence type="ECO:0000259" key="9">
    <source>
        <dbReference type="Pfam" id="PF14743"/>
    </source>
</evidence>
<feature type="domain" description="DNA ligase OB-like" evidence="9">
    <location>
        <begin position="215"/>
        <end position="280"/>
    </location>
</feature>
<dbReference type="GO" id="GO:0006260">
    <property type="term" value="P:DNA replication"/>
    <property type="evidence" value="ECO:0007669"/>
    <property type="project" value="UniProtKB-KW"/>
</dbReference>
<dbReference type="Pfam" id="PF01068">
    <property type="entry name" value="DNA_ligase_A_M"/>
    <property type="match status" value="1"/>
</dbReference>
<dbReference type="Proteomes" id="UP000242205">
    <property type="component" value="Chromosome"/>
</dbReference>
<dbReference type="Gene3D" id="3.30.1490.70">
    <property type="match status" value="1"/>
</dbReference>
<dbReference type="RefSeq" id="WP_102245744.1">
    <property type="nucleotide sequence ID" value="NZ_CP025682.1"/>
</dbReference>
<gene>
    <name evidence="10" type="ORF">C0099_01195</name>
</gene>
<keyword evidence="7" id="KW-0732">Signal</keyword>
<evidence type="ECO:0000256" key="2">
    <source>
        <dbReference type="ARBA" id="ARBA00022598"/>
    </source>
</evidence>
<comment type="catalytic activity">
    <reaction evidence="6">
        <text>ATP + (deoxyribonucleotide)n-3'-hydroxyl + 5'-phospho-(deoxyribonucleotide)m = (deoxyribonucleotide)n+m + AMP + diphosphate.</text>
        <dbReference type="EC" id="6.5.1.1"/>
    </reaction>
</comment>
<dbReference type="GO" id="GO:0003910">
    <property type="term" value="F:DNA ligase (ATP) activity"/>
    <property type="evidence" value="ECO:0007669"/>
    <property type="project" value="UniProtKB-EC"/>
</dbReference>
<keyword evidence="3" id="KW-0235">DNA replication</keyword>
<evidence type="ECO:0000256" key="3">
    <source>
        <dbReference type="ARBA" id="ARBA00022705"/>
    </source>
</evidence>
<dbReference type="SUPFAM" id="SSF56091">
    <property type="entry name" value="DNA ligase/mRNA capping enzyme, catalytic domain"/>
    <property type="match status" value="1"/>
</dbReference>
<feature type="chain" id="PRO_5014430204" evidence="7">
    <location>
        <begin position="25"/>
        <end position="283"/>
    </location>
</feature>
<accession>A0A2I6S328</accession>
<dbReference type="GO" id="GO:0006310">
    <property type="term" value="P:DNA recombination"/>
    <property type="evidence" value="ECO:0007669"/>
    <property type="project" value="InterPro"/>
</dbReference>
<keyword evidence="11" id="KW-1185">Reference proteome</keyword>